<evidence type="ECO:0000313" key="2">
    <source>
        <dbReference type="EMBL" id="KAK4364567.1"/>
    </source>
</evidence>
<gene>
    <name evidence="2" type="ORF">RND71_015925</name>
</gene>
<reference evidence="2" key="1">
    <citation type="submission" date="2023-12" db="EMBL/GenBank/DDBJ databases">
        <title>Genome assembly of Anisodus tanguticus.</title>
        <authorList>
            <person name="Wang Y.-J."/>
        </authorList>
    </citation>
    <scope>NUCLEOTIDE SEQUENCE</scope>
    <source>
        <strain evidence="2">KB-2021</strain>
        <tissue evidence="2">Leaf</tissue>
    </source>
</reference>
<organism evidence="2 3">
    <name type="scientific">Anisodus tanguticus</name>
    <dbReference type="NCBI Taxonomy" id="243964"/>
    <lineage>
        <taxon>Eukaryota</taxon>
        <taxon>Viridiplantae</taxon>
        <taxon>Streptophyta</taxon>
        <taxon>Embryophyta</taxon>
        <taxon>Tracheophyta</taxon>
        <taxon>Spermatophyta</taxon>
        <taxon>Magnoliopsida</taxon>
        <taxon>eudicotyledons</taxon>
        <taxon>Gunneridae</taxon>
        <taxon>Pentapetalae</taxon>
        <taxon>asterids</taxon>
        <taxon>lamiids</taxon>
        <taxon>Solanales</taxon>
        <taxon>Solanaceae</taxon>
        <taxon>Solanoideae</taxon>
        <taxon>Hyoscyameae</taxon>
        <taxon>Anisodus</taxon>
    </lineage>
</organism>
<feature type="compositionally biased region" description="Basic and acidic residues" evidence="1">
    <location>
        <begin position="83"/>
        <end position="96"/>
    </location>
</feature>
<proteinExistence type="predicted"/>
<dbReference type="Proteomes" id="UP001291623">
    <property type="component" value="Unassembled WGS sequence"/>
</dbReference>
<keyword evidence="3" id="KW-1185">Reference proteome</keyword>
<feature type="region of interest" description="Disordered" evidence="1">
    <location>
        <begin position="77"/>
        <end position="96"/>
    </location>
</feature>
<evidence type="ECO:0000256" key="1">
    <source>
        <dbReference type="SAM" id="MobiDB-lite"/>
    </source>
</evidence>
<dbReference type="EMBL" id="JAVYJV010000008">
    <property type="protein sequence ID" value="KAK4364567.1"/>
    <property type="molecule type" value="Genomic_DNA"/>
</dbReference>
<accession>A0AAE1VDB1</accession>
<name>A0AAE1VDB1_9SOLA</name>
<dbReference type="AlphaFoldDB" id="A0AAE1VDB1"/>
<protein>
    <submittedName>
        <fullName evidence="2">Uncharacterized protein</fullName>
    </submittedName>
</protein>
<evidence type="ECO:0000313" key="3">
    <source>
        <dbReference type="Proteomes" id="UP001291623"/>
    </source>
</evidence>
<comment type="caution">
    <text evidence="2">The sequence shown here is derived from an EMBL/GenBank/DDBJ whole genome shotgun (WGS) entry which is preliminary data.</text>
</comment>
<sequence length="96" mass="10427">MSFSRLTTISGGKKVIASSLNEYALGPREEHLSLSIQRSDTASVVGDIGSPSLLSYLSHPGWARLSVIKLVNRVGKRSPAPGFKEEKKDQASREML</sequence>